<protein>
    <submittedName>
        <fullName evidence="1">Nucleophile aminohydrolase</fullName>
    </submittedName>
</protein>
<reference evidence="2" key="1">
    <citation type="journal article" date="2024" name="Front. Bioeng. Biotechnol.">
        <title>Genome-scale model development and genomic sequencing of the oleaginous clade Lipomyces.</title>
        <authorList>
            <person name="Czajka J.J."/>
            <person name="Han Y."/>
            <person name="Kim J."/>
            <person name="Mondo S.J."/>
            <person name="Hofstad B.A."/>
            <person name="Robles A."/>
            <person name="Haridas S."/>
            <person name="Riley R."/>
            <person name="LaButti K."/>
            <person name="Pangilinan J."/>
            <person name="Andreopoulos W."/>
            <person name="Lipzen A."/>
            <person name="Yan J."/>
            <person name="Wang M."/>
            <person name="Ng V."/>
            <person name="Grigoriev I.V."/>
            <person name="Spatafora J.W."/>
            <person name="Magnuson J.K."/>
            <person name="Baker S.E."/>
            <person name="Pomraning K.R."/>
        </authorList>
    </citation>
    <scope>NUCLEOTIDE SEQUENCE [LARGE SCALE GENOMIC DNA]</scope>
    <source>
        <strain evidence="2">CBS 10300</strain>
    </source>
</reference>
<keyword evidence="2" id="KW-1185">Reference proteome</keyword>
<evidence type="ECO:0000313" key="2">
    <source>
        <dbReference type="Proteomes" id="UP001489719"/>
    </source>
</evidence>
<gene>
    <name evidence="1" type="ORF">V1517DRAFT_309788</name>
</gene>
<name>A0ACC3TII5_9ASCO</name>
<sequence>MSLDQQYLEIDDSNELKFSSRRSVVHSTRGIVSCTQPMAAAAGLKILRMGGNAVCGDGREPSIISASEQCRILRLLLSDEIDTPVIVTVSSTQELINEQDAAVAIAAALTVLEPHMVSPAGDVFALYHNAKDNTLKGLNGSGRAPAALSIDYLASKGITGHKLAPNSVHCVTVPGGPAAWVDAIEAWGSGNITIADALAPAIEYAEFGVPISEISAGLWYRGYQIITSNSPNGKDMLMPDGTTPKTGDLWVNKYLANTYKEVAKYGKAGFYEGVVAERIVKIVQEKGGVMTLDDLKSHTSTFVEPISIDFNGLTLWECPPTGQGLLAQIAVGVVRELIEDKLVPPPSEWVHNSTAYLHMVIEALKIAFRDGEEYVADPERVKVPVKELLDKSYLKRRAAEFDASKAKPQYSPGLTKTANDSDTVYLSVTDKDGNACSFINSVAGLFGTGIVPEESGFPLLNRGVNFVLDKTALNCLEGGKRPYHTIIPAMLTKDGEIYAVYGVMGGFMQPQGHLQVLLNHSIFGLDEQKSLDAPRVCITPGRVVDGVTLTNVNIEGEMDPAVVEELKKLGHEITWQKRYDHLFGRGQFIRLKKLDSGITVHSAGSDPRGDGASYPYYN</sequence>
<proteinExistence type="predicted"/>
<accession>A0ACC3TII5</accession>
<comment type="caution">
    <text evidence="1">The sequence shown here is derived from an EMBL/GenBank/DDBJ whole genome shotgun (WGS) entry which is preliminary data.</text>
</comment>
<dbReference type="EMBL" id="MU970127">
    <property type="protein sequence ID" value="KAK9320475.1"/>
    <property type="molecule type" value="Genomic_DNA"/>
</dbReference>
<organism evidence="1 2">
    <name type="scientific">Lipomyces orientalis</name>
    <dbReference type="NCBI Taxonomy" id="1233043"/>
    <lineage>
        <taxon>Eukaryota</taxon>
        <taxon>Fungi</taxon>
        <taxon>Dikarya</taxon>
        <taxon>Ascomycota</taxon>
        <taxon>Saccharomycotina</taxon>
        <taxon>Lipomycetes</taxon>
        <taxon>Lipomycetales</taxon>
        <taxon>Lipomycetaceae</taxon>
        <taxon>Lipomyces</taxon>
    </lineage>
</organism>
<evidence type="ECO:0000313" key="1">
    <source>
        <dbReference type="EMBL" id="KAK9320475.1"/>
    </source>
</evidence>
<dbReference type="Proteomes" id="UP001489719">
    <property type="component" value="Unassembled WGS sequence"/>
</dbReference>